<evidence type="ECO:0000256" key="3">
    <source>
        <dbReference type="ARBA" id="ARBA00023163"/>
    </source>
</evidence>
<keyword evidence="1" id="KW-0805">Transcription regulation</keyword>
<dbReference type="SUPFAM" id="SSF52540">
    <property type="entry name" value="P-loop containing nucleoside triphosphate hydrolases"/>
    <property type="match status" value="1"/>
</dbReference>
<proteinExistence type="predicted"/>
<dbReference type="InterPro" id="IPR016032">
    <property type="entry name" value="Sig_transdc_resp-reg_C-effctor"/>
</dbReference>
<accession>A0A931CNM1</accession>
<evidence type="ECO:0000313" key="5">
    <source>
        <dbReference type="EMBL" id="MBG0739815.1"/>
    </source>
</evidence>
<gene>
    <name evidence="5" type="ORF">IV500_10505</name>
</gene>
<dbReference type="PANTHER" id="PTHR44688:SF16">
    <property type="entry name" value="DNA-BINDING TRANSCRIPTIONAL ACTIVATOR DEVR_DOSR"/>
    <property type="match status" value="1"/>
</dbReference>
<keyword evidence="6" id="KW-1185">Reference proteome</keyword>
<protein>
    <recommendedName>
        <fullName evidence="4">HTH luxR-type domain-containing protein</fullName>
    </recommendedName>
</protein>
<dbReference type="InterPro" id="IPR011990">
    <property type="entry name" value="TPR-like_helical_dom_sf"/>
</dbReference>
<dbReference type="AlphaFoldDB" id="A0A931CNM1"/>
<dbReference type="Proteomes" id="UP000655366">
    <property type="component" value="Unassembled WGS sequence"/>
</dbReference>
<name>A0A931CNM1_9MICC</name>
<dbReference type="Pfam" id="PF13191">
    <property type="entry name" value="AAA_16"/>
    <property type="match status" value="1"/>
</dbReference>
<dbReference type="PROSITE" id="PS50043">
    <property type="entry name" value="HTH_LUXR_2"/>
    <property type="match status" value="1"/>
</dbReference>
<dbReference type="CDD" id="cd06170">
    <property type="entry name" value="LuxR_C_like"/>
    <property type="match status" value="1"/>
</dbReference>
<evidence type="ECO:0000259" key="4">
    <source>
        <dbReference type="PROSITE" id="PS50043"/>
    </source>
</evidence>
<dbReference type="Gene3D" id="1.25.40.10">
    <property type="entry name" value="Tetratricopeptide repeat domain"/>
    <property type="match status" value="1"/>
</dbReference>
<dbReference type="InterPro" id="IPR041664">
    <property type="entry name" value="AAA_16"/>
</dbReference>
<dbReference type="SMART" id="SM00421">
    <property type="entry name" value="HTH_LUXR"/>
    <property type="match status" value="1"/>
</dbReference>
<dbReference type="InterPro" id="IPR027417">
    <property type="entry name" value="P-loop_NTPase"/>
</dbReference>
<feature type="domain" description="HTH luxR-type" evidence="4">
    <location>
        <begin position="810"/>
        <end position="875"/>
    </location>
</feature>
<reference evidence="5 6" key="1">
    <citation type="submission" date="2020-11" db="EMBL/GenBank/DDBJ databases">
        <title>Arthrobacter antarcticus sp. nov., isolated from Antarctic Soil.</title>
        <authorList>
            <person name="Li J."/>
        </authorList>
    </citation>
    <scope>NUCLEOTIDE SEQUENCE [LARGE SCALE GENOMIC DNA]</scope>
    <source>
        <strain evidence="5 6">Z1-20</strain>
    </source>
</reference>
<dbReference type="SUPFAM" id="SSF48452">
    <property type="entry name" value="TPR-like"/>
    <property type="match status" value="1"/>
</dbReference>
<evidence type="ECO:0000256" key="2">
    <source>
        <dbReference type="ARBA" id="ARBA00023125"/>
    </source>
</evidence>
<dbReference type="Pfam" id="PF00196">
    <property type="entry name" value="GerE"/>
    <property type="match status" value="1"/>
</dbReference>
<evidence type="ECO:0000256" key="1">
    <source>
        <dbReference type="ARBA" id="ARBA00023015"/>
    </source>
</evidence>
<dbReference type="EMBL" id="JADNYM010000012">
    <property type="protein sequence ID" value="MBG0739815.1"/>
    <property type="molecule type" value="Genomic_DNA"/>
</dbReference>
<dbReference type="GO" id="GO:0006355">
    <property type="term" value="P:regulation of DNA-templated transcription"/>
    <property type="evidence" value="ECO:0007669"/>
    <property type="project" value="InterPro"/>
</dbReference>
<comment type="caution">
    <text evidence="5">The sequence shown here is derived from an EMBL/GenBank/DDBJ whole genome shotgun (WGS) entry which is preliminary data.</text>
</comment>
<dbReference type="RefSeq" id="WP_196396766.1">
    <property type="nucleotide sequence ID" value="NZ_JADNYM010000012.1"/>
</dbReference>
<keyword evidence="2" id="KW-0238">DNA-binding</keyword>
<dbReference type="PRINTS" id="PR00038">
    <property type="entry name" value="HTHLUXR"/>
</dbReference>
<dbReference type="GO" id="GO:0003677">
    <property type="term" value="F:DNA binding"/>
    <property type="evidence" value="ECO:0007669"/>
    <property type="project" value="UniProtKB-KW"/>
</dbReference>
<dbReference type="PANTHER" id="PTHR44688">
    <property type="entry name" value="DNA-BINDING TRANSCRIPTIONAL ACTIVATOR DEVR_DOSR"/>
    <property type="match status" value="1"/>
</dbReference>
<keyword evidence="3" id="KW-0804">Transcription</keyword>
<dbReference type="InterPro" id="IPR036388">
    <property type="entry name" value="WH-like_DNA-bd_sf"/>
</dbReference>
<sequence length="896" mass="94338">MSEDFVGRETELAAIWRAMAPGGTRSVTLVGAAGVGKTRIARVVLDRAAGLGRSAFWVAATSSASTIPFGAVSHLVPDVAGLDRFQLLRRTAAWMATRPGTVPPVVVVDDAQRLDDASAALIHHLAVTGTAFIVSTVRAGDKAPDAITAIWKDGLGDRMTIGPFTRLRAEEFVGCLLGGPLDPVSAAGLWHLSEGNALYLRELVRGGIESGELRLSRGAWRWSGLVSAAPRLIEFVTQRLAGASRDVRSLVDLVSFGEPLGVETIARAGIGAPTVGAAEKSGLVRSEATPEGIVIRLGHPLYGEVARGLSTSLQRATVAQTLLRSAEPAVRGEHILRRAVWLLMTGVPSEPHILVQGAIRSLAALDLEMASRLADAAVKANGGVAAETVLARTLVLRGSAAAAEALLAAMEQRELPDGDRAELAAARAWNLVFGLKRSADAESVLDSAGRRIVQGRDLLAVQRANIRTYAGLPEEALAAAAGVAEDGAGSTVDAVLRKWVVCAEAMSVQGRVNDALKYGRRAVALNRRTSHGDWSMSEDEAESALAGALIMSGGLTEAGEIIETAYARAVEAGWRIGTGMWSVWRGELSFARGRPATAARHYRTALAVAGEDSHPYLEWTMRFAWDHLARAAAQLNDSSLADAAFASANGYAWSGLGALDVWGGSTAGWVAVARGEIEHGISLALVAAERARRDRQFGWELLALHQVVRFGAPKKANGRLAELAAEVDGSLTGLYVRHTAALAAGDGAALGAVADQFSSCGYMLLAAEAAAQSSRAHARDGRTSAGAEASRRALGWAALCEGARTPALAVLNEPARLTRRETEIARLVAVGLSNRQIAEKLVISIRTVDNTVAHIYDKLAVSRRQDLAGIFCSENEQRPAHDGSLLHPYGGSTQAN</sequence>
<dbReference type="Gene3D" id="3.40.50.300">
    <property type="entry name" value="P-loop containing nucleotide triphosphate hydrolases"/>
    <property type="match status" value="1"/>
</dbReference>
<evidence type="ECO:0000313" key="6">
    <source>
        <dbReference type="Proteomes" id="UP000655366"/>
    </source>
</evidence>
<dbReference type="Gene3D" id="1.10.10.10">
    <property type="entry name" value="Winged helix-like DNA-binding domain superfamily/Winged helix DNA-binding domain"/>
    <property type="match status" value="1"/>
</dbReference>
<organism evidence="5 6">
    <name type="scientific">Arthrobacter terrae</name>
    <dbReference type="NCBI Taxonomy" id="2935737"/>
    <lineage>
        <taxon>Bacteria</taxon>
        <taxon>Bacillati</taxon>
        <taxon>Actinomycetota</taxon>
        <taxon>Actinomycetes</taxon>
        <taxon>Micrococcales</taxon>
        <taxon>Micrococcaceae</taxon>
        <taxon>Arthrobacter</taxon>
    </lineage>
</organism>
<dbReference type="InterPro" id="IPR000792">
    <property type="entry name" value="Tscrpt_reg_LuxR_C"/>
</dbReference>
<dbReference type="SUPFAM" id="SSF46894">
    <property type="entry name" value="C-terminal effector domain of the bipartite response regulators"/>
    <property type="match status" value="1"/>
</dbReference>